<keyword evidence="3 6" id="KW-1133">Transmembrane helix</keyword>
<dbReference type="AlphaFoldDB" id="A0A9Q1CGJ5"/>
<keyword evidence="9" id="KW-1185">Reference proteome</keyword>
<feature type="transmembrane region" description="Helical" evidence="6">
    <location>
        <begin position="124"/>
        <end position="145"/>
    </location>
</feature>
<evidence type="ECO:0000313" key="8">
    <source>
        <dbReference type="EMBL" id="KAJ8044333.1"/>
    </source>
</evidence>
<feature type="transmembrane region" description="Helical" evidence="6">
    <location>
        <begin position="416"/>
        <end position="439"/>
    </location>
</feature>
<dbReference type="EMBL" id="JAIZAY010000003">
    <property type="protein sequence ID" value="KAJ8044333.1"/>
    <property type="molecule type" value="Genomic_DNA"/>
</dbReference>
<proteinExistence type="predicted"/>
<evidence type="ECO:0000256" key="6">
    <source>
        <dbReference type="SAM" id="Phobius"/>
    </source>
</evidence>
<dbReference type="GO" id="GO:0015186">
    <property type="term" value="F:L-glutamine transmembrane transporter activity"/>
    <property type="evidence" value="ECO:0007669"/>
    <property type="project" value="TreeGrafter"/>
</dbReference>
<feature type="transmembrane region" description="Helical" evidence="6">
    <location>
        <begin position="49"/>
        <end position="71"/>
    </location>
</feature>
<feature type="transmembrane region" description="Helical" evidence="6">
    <location>
        <begin position="265"/>
        <end position="285"/>
    </location>
</feature>
<dbReference type="GO" id="GO:0005886">
    <property type="term" value="C:plasma membrane"/>
    <property type="evidence" value="ECO:0007669"/>
    <property type="project" value="TreeGrafter"/>
</dbReference>
<evidence type="ECO:0000256" key="4">
    <source>
        <dbReference type="ARBA" id="ARBA00023136"/>
    </source>
</evidence>
<gene>
    <name evidence="8" type="ORF">HOLleu_07059</name>
</gene>
<feature type="transmembrane region" description="Helical" evidence="6">
    <location>
        <begin position="451"/>
        <end position="476"/>
    </location>
</feature>
<evidence type="ECO:0000259" key="7">
    <source>
        <dbReference type="Pfam" id="PF01490"/>
    </source>
</evidence>
<feature type="transmembrane region" description="Helical" evidence="6">
    <location>
        <begin position="192"/>
        <end position="213"/>
    </location>
</feature>
<name>A0A9Q1CGJ5_HOLLE</name>
<feature type="transmembrane region" description="Helical" evidence="6">
    <location>
        <begin position="386"/>
        <end position="410"/>
    </location>
</feature>
<feature type="region of interest" description="Disordered" evidence="5">
    <location>
        <begin position="1"/>
        <end position="31"/>
    </location>
</feature>
<dbReference type="PANTHER" id="PTHR22950:SF702">
    <property type="entry name" value="AMINO ACID TRANSPORTER PROTEIN"/>
    <property type="match status" value="1"/>
</dbReference>
<evidence type="ECO:0000256" key="5">
    <source>
        <dbReference type="SAM" id="MobiDB-lite"/>
    </source>
</evidence>
<evidence type="ECO:0000313" key="9">
    <source>
        <dbReference type="Proteomes" id="UP001152320"/>
    </source>
</evidence>
<feature type="transmembrane region" description="Helical" evidence="6">
    <location>
        <begin position="77"/>
        <end position="99"/>
    </location>
</feature>
<feature type="transmembrane region" description="Helical" evidence="6">
    <location>
        <begin position="297"/>
        <end position="323"/>
    </location>
</feature>
<feature type="transmembrane region" description="Helical" evidence="6">
    <location>
        <begin position="165"/>
        <end position="185"/>
    </location>
</feature>
<accession>A0A9Q1CGJ5</accession>
<reference evidence="8" key="1">
    <citation type="submission" date="2021-10" db="EMBL/GenBank/DDBJ databases">
        <title>Tropical sea cucumber genome reveals ecological adaptation and Cuvierian tubules defense mechanism.</title>
        <authorList>
            <person name="Chen T."/>
        </authorList>
    </citation>
    <scope>NUCLEOTIDE SEQUENCE</scope>
    <source>
        <strain evidence="8">Nanhai2018</strain>
        <tissue evidence="8">Muscle</tissue>
    </source>
</reference>
<feature type="compositionally biased region" description="Low complexity" evidence="5">
    <location>
        <begin position="20"/>
        <end position="31"/>
    </location>
</feature>
<protein>
    <submittedName>
        <fullName evidence="8">Sodium-coupled neutral amino acid transporter 2</fullName>
    </submittedName>
</protein>
<evidence type="ECO:0000256" key="2">
    <source>
        <dbReference type="ARBA" id="ARBA00022692"/>
    </source>
</evidence>
<keyword evidence="4 6" id="KW-0472">Membrane</keyword>
<feature type="domain" description="Amino acid transporter transmembrane" evidence="7">
    <location>
        <begin position="52"/>
        <end position="472"/>
    </location>
</feature>
<dbReference type="InterPro" id="IPR013057">
    <property type="entry name" value="AA_transpt_TM"/>
</dbReference>
<dbReference type="Pfam" id="PF01490">
    <property type="entry name" value="Aa_trans"/>
    <property type="match status" value="1"/>
</dbReference>
<dbReference type="Proteomes" id="UP001152320">
    <property type="component" value="Chromosome 3"/>
</dbReference>
<feature type="transmembrane region" description="Helical" evidence="6">
    <location>
        <begin position="343"/>
        <end position="365"/>
    </location>
</feature>
<comment type="caution">
    <text evidence="8">The sequence shown here is derived from an EMBL/GenBank/DDBJ whole genome shotgun (WGS) entry which is preliminary data.</text>
</comment>
<evidence type="ECO:0000256" key="1">
    <source>
        <dbReference type="ARBA" id="ARBA00004141"/>
    </source>
</evidence>
<evidence type="ECO:0000256" key="3">
    <source>
        <dbReference type="ARBA" id="ARBA00022989"/>
    </source>
</evidence>
<dbReference type="PANTHER" id="PTHR22950">
    <property type="entry name" value="AMINO ACID TRANSPORTER"/>
    <property type="match status" value="1"/>
</dbReference>
<comment type="subcellular location">
    <subcellularLocation>
        <location evidence="1">Membrane</location>
        <topology evidence="1">Multi-pass membrane protein</topology>
    </subcellularLocation>
</comment>
<organism evidence="8 9">
    <name type="scientific">Holothuria leucospilota</name>
    <name type="common">Black long sea cucumber</name>
    <name type="synonym">Mertensiothuria leucospilota</name>
    <dbReference type="NCBI Taxonomy" id="206669"/>
    <lineage>
        <taxon>Eukaryota</taxon>
        <taxon>Metazoa</taxon>
        <taxon>Echinodermata</taxon>
        <taxon>Eleutherozoa</taxon>
        <taxon>Echinozoa</taxon>
        <taxon>Holothuroidea</taxon>
        <taxon>Aspidochirotacea</taxon>
        <taxon>Aspidochirotida</taxon>
        <taxon>Holothuriidae</taxon>
        <taxon>Holothuria</taxon>
    </lineage>
</organism>
<dbReference type="OrthoDB" id="28208at2759"/>
<keyword evidence="2 6" id="KW-0812">Transmembrane</keyword>
<sequence>MMAYEPAWKDNINNPVGEEPTSTTPLLSSNTSDSSVYYYVRSSERRTRFSFSVFNLMNAIMGSGILGLSYAVMESGIILFVILLSLVLTATIYTVNLLLEMCHMTGVMSFEDIGDAAFKNKGKILTVAVIMTQNIGSMSSYLYIIKTELPEVIESLMGIEQTDAWFSNGDYLVLLVMFTVILPLACLPKIGFLSYTSSFSVLSMSFFMIVVVVEKFRLPCPIPDITETNITSATVLPTKSMFYEQDEQNNSTCQPDYFLIGLNTAYAIPTMAFSFVCHTAVIPIYKELSNPTKQRMLGVSMTALLSCFFMYLITGVFGYLTFYEKVESELLLSYSQYPNPAPIISVVRLVVIVAIIFHLPVIHFPCRISLVTLLEMILPRRAPSRAYMWCLHVCSTLMLLTAITLIALFVPDIKQIFGFFGATSSTGLLLFLPSLFYLKIAPGAPLSKKKIIPLILLFSSFVILVVCLTAILLQLLHPLHE</sequence>